<organism evidence="1 2">
    <name type="scientific">Limnobacter humi</name>
    <dbReference type="NCBI Taxonomy" id="1778671"/>
    <lineage>
        <taxon>Bacteria</taxon>
        <taxon>Pseudomonadati</taxon>
        <taxon>Pseudomonadota</taxon>
        <taxon>Betaproteobacteria</taxon>
        <taxon>Burkholderiales</taxon>
        <taxon>Burkholderiaceae</taxon>
        <taxon>Limnobacter</taxon>
    </lineage>
</organism>
<evidence type="ECO:0000313" key="2">
    <source>
        <dbReference type="Proteomes" id="UP001204142"/>
    </source>
</evidence>
<keyword evidence="2" id="KW-1185">Reference proteome</keyword>
<evidence type="ECO:0000313" key="1">
    <source>
        <dbReference type="EMBL" id="MCQ8896873.1"/>
    </source>
</evidence>
<accession>A0ABT1WIZ6</accession>
<dbReference type="Proteomes" id="UP001204142">
    <property type="component" value="Unassembled WGS sequence"/>
</dbReference>
<dbReference type="EMBL" id="JANIGO010000003">
    <property type="protein sequence ID" value="MCQ8896873.1"/>
    <property type="molecule type" value="Genomic_DNA"/>
</dbReference>
<protein>
    <submittedName>
        <fullName evidence="1">Uncharacterized protein</fullName>
    </submittedName>
</protein>
<proteinExistence type="predicted"/>
<reference evidence="1 2" key="1">
    <citation type="submission" date="2022-07" db="EMBL/GenBank/DDBJ databases">
        <authorList>
            <person name="Xamxidin M."/>
            <person name="Wu M."/>
        </authorList>
    </citation>
    <scope>NUCLEOTIDE SEQUENCE [LARGE SCALE GENOMIC DNA]</scope>
    <source>
        <strain evidence="1 2">NBRC 111650</strain>
    </source>
</reference>
<dbReference type="RefSeq" id="WP_256764664.1">
    <property type="nucleotide sequence ID" value="NZ_JANIGO010000003.1"/>
</dbReference>
<gene>
    <name evidence="1" type="ORF">NQT62_10570</name>
</gene>
<comment type="caution">
    <text evidence="1">The sequence shown here is derived from an EMBL/GenBank/DDBJ whole genome shotgun (WGS) entry which is preliminary data.</text>
</comment>
<name>A0ABT1WIZ6_9BURK</name>
<sequence>MAQKFDALAARKELLQMKAQLQRMELGAEVSVLKQEFAWLGAFKQVGAFFATRNFSSLAPWSALGGQLVQDQLKKHPLLGFVASAALVRFRQPLVKATWRAGLGALVLAGAVMWFKGRGGASTP</sequence>